<comment type="caution">
    <text evidence="1">The sequence shown here is derived from an EMBL/GenBank/DDBJ whole genome shotgun (WGS) entry which is preliminary data.</text>
</comment>
<gene>
    <name evidence="1" type="ORF">F7231_12915</name>
</gene>
<dbReference type="Proteomes" id="UP000606008">
    <property type="component" value="Unassembled WGS sequence"/>
</dbReference>
<protein>
    <submittedName>
        <fullName evidence="1">Carboxypeptidase regulatory-like domain-containing protein</fullName>
    </submittedName>
</protein>
<dbReference type="InterPro" id="IPR008969">
    <property type="entry name" value="CarboxyPept-like_regulatory"/>
</dbReference>
<name>A0ABX0QFR8_9BACT</name>
<dbReference type="Gene3D" id="2.60.40.1120">
    <property type="entry name" value="Carboxypeptidase-like, regulatory domain"/>
    <property type="match status" value="1"/>
</dbReference>
<accession>A0ABX0QFR8</accession>
<evidence type="ECO:0000313" key="1">
    <source>
        <dbReference type="EMBL" id="NID11074.1"/>
    </source>
</evidence>
<sequence length="119" mass="12818">MVTAAAILLPVLYRTFSTISKIGKQKAPDSLLVSKPRKPMNITVVNQQGQPIEGVVIMVVDGPVSVPDIASMTDATGKGSLGQLSVPGNYTLLLSYHQNQQRETVQFQPGQSITVRVKE</sequence>
<evidence type="ECO:0000313" key="2">
    <source>
        <dbReference type="Proteomes" id="UP000606008"/>
    </source>
</evidence>
<reference evidence="1" key="1">
    <citation type="submission" date="2024-05" db="EMBL/GenBank/DDBJ databases">
        <authorList>
            <person name="Jung D.-H."/>
        </authorList>
    </citation>
    <scope>NUCLEOTIDE SEQUENCE</scope>
    <source>
        <strain evidence="1">JA-25</strain>
    </source>
</reference>
<dbReference type="SUPFAM" id="SSF49464">
    <property type="entry name" value="Carboxypeptidase regulatory domain-like"/>
    <property type="match status" value="1"/>
</dbReference>
<dbReference type="EMBL" id="WAEL01000004">
    <property type="protein sequence ID" value="NID11074.1"/>
    <property type="molecule type" value="Genomic_DNA"/>
</dbReference>
<proteinExistence type="predicted"/>
<keyword evidence="2" id="KW-1185">Reference proteome</keyword>
<organism evidence="1 2">
    <name type="scientific">Fibrivirga algicola</name>
    <dbReference type="NCBI Taxonomy" id="2950420"/>
    <lineage>
        <taxon>Bacteria</taxon>
        <taxon>Pseudomonadati</taxon>
        <taxon>Bacteroidota</taxon>
        <taxon>Cytophagia</taxon>
        <taxon>Cytophagales</taxon>
        <taxon>Spirosomataceae</taxon>
        <taxon>Fibrivirga</taxon>
    </lineage>
</organism>
<dbReference type="Pfam" id="PF13620">
    <property type="entry name" value="CarboxypepD_reg"/>
    <property type="match status" value="1"/>
</dbReference>